<dbReference type="EMBL" id="JBDPZN010000002">
    <property type="protein sequence ID" value="MEO3682444.1"/>
    <property type="molecule type" value="Genomic_DNA"/>
</dbReference>
<accession>A0ABV0FNN4</accession>
<comment type="caution">
    <text evidence="1">The sequence shown here is derived from an EMBL/GenBank/DDBJ whole genome shotgun (WGS) entry which is preliminary data.</text>
</comment>
<dbReference type="Proteomes" id="UP001477278">
    <property type="component" value="Unassembled WGS sequence"/>
</dbReference>
<name>A0ABV0FNN4_9GAMM</name>
<evidence type="ECO:0000313" key="1">
    <source>
        <dbReference type="EMBL" id="MEO3682444.1"/>
    </source>
</evidence>
<evidence type="ECO:0008006" key="3">
    <source>
        <dbReference type="Google" id="ProtNLM"/>
    </source>
</evidence>
<gene>
    <name evidence="1" type="ORF">ABHN84_09090</name>
</gene>
<organism evidence="1 2">
    <name type="scientific">Shewanella vesiculosa</name>
    <dbReference type="NCBI Taxonomy" id="518738"/>
    <lineage>
        <taxon>Bacteria</taxon>
        <taxon>Pseudomonadati</taxon>
        <taxon>Pseudomonadota</taxon>
        <taxon>Gammaproteobacteria</taxon>
        <taxon>Alteromonadales</taxon>
        <taxon>Shewanellaceae</taxon>
        <taxon>Shewanella</taxon>
    </lineage>
</organism>
<dbReference type="RefSeq" id="WP_347690076.1">
    <property type="nucleotide sequence ID" value="NZ_JBDPZN010000002.1"/>
</dbReference>
<reference evidence="1 2" key="1">
    <citation type="submission" date="2024-05" db="EMBL/GenBank/DDBJ databases">
        <title>Genome sequencing of Marine Estuary Bacteria, Shewanella vesiculosa and S. baltica, and Pseudomonas syringae.</title>
        <authorList>
            <person name="Gurung A."/>
            <person name="Maclea K.S."/>
        </authorList>
    </citation>
    <scope>NUCLEOTIDE SEQUENCE [LARGE SCALE GENOMIC DNA]</scope>
    <source>
        <strain evidence="1 2">1A</strain>
    </source>
</reference>
<evidence type="ECO:0000313" key="2">
    <source>
        <dbReference type="Proteomes" id="UP001477278"/>
    </source>
</evidence>
<keyword evidence="2" id="KW-1185">Reference proteome</keyword>
<proteinExistence type="predicted"/>
<protein>
    <recommendedName>
        <fullName evidence="3">Integrase</fullName>
    </recommendedName>
</protein>
<sequence>MFAWFEDRLVEDITLGEWIDFFDQKSKKNRVTSGAILKQLKTVLDWSVRRQLIPNVDVLQLRVSDIGSASTVGSRVLTILECGKINGSFWLSALREDMRSASLHMRNLEGCVVVL</sequence>